<gene>
    <name evidence="1" type="ORF">RH061_11685</name>
</gene>
<evidence type="ECO:0000313" key="2">
    <source>
        <dbReference type="Proteomes" id="UP001303324"/>
    </source>
</evidence>
<organism evidence="1 2">
    <name type="scientific">Mesobacillus jeotgali</name>
    <dbReference type="NCBI Taxonomy" id="129985"/>
    <lineage>
        <taxon>Bacteria</taxon>
        <taxon>Bacillati</taxon>
        <taxon>Bacillota</taxon>
        <taxon>Bacilli</taxon>
        <taxon>Bacillales</taxon>
        <taxon>Bacillaceae</taxon>
        <taxon>Mesobacillus</taxon>
    </lineage>
</organism>
<evidence type="ECO:0000313" key="1">
    <source>
        <dbReference type="EMBL" id="WNF20870.1"/>
    </source>
</evidence>
<reference evidence="1 2" key="1">
    <citation type="submission" date="2023-09" db="EMBL/GenBank/DDBJ databases">
        <title>Microbial mechanism of fulvic acid promoting antimony reduction mineralization in rice fields.</title>
        <authorList>
            <person name="Chen G."/>
            <person name="Lan J."/>
        </authorList>
    </citation>
    <scope>NUCLEOTIDE SEQUENCE [LARGE SCALE GENOMIC DNA]</scope>
    <source>
        <strain evidence="1 2">PS1</strain>
    </source>
</reference>
<keyword evidence="2" id="KW-1185">Reference proteome</keyword>
<dbReference type="EMBL" id="CP134494">
    <property type="protein sequence ID" value="WNF20870.1"/>
    <property type="molecule type" value="Genomic_DNA"/>
</dbReference>
<proteinExistence type="predicted"/>
<evidence type="ECO:0008006" key="3">
    <source>
        <dbReference type="Google" id="ProtNLM"/>
    </source>
</evidence>
<dbReference type="Gene3D" id="3.60.21.70">
    <property type="entry name" value="PhoD-like phosphatase"/>
    <property type="match status" value="1"/>
</dbReference>
<name>A0ABY9VAP7_9BACI</name>
<dbReference type="RefSeq" id="WP_311070388.1">
    <property type="nucleotide sequence ID" value="NZ_CP134494.1"/>
</dbReference>
<accession>A0ABY9VAP7</accession>
<dbReference type="PANTHER" id="PTHR37031">
    <property type="entry name" value="METALLOPHOSPHATASE BINDING DOMAIN PROTEIN"/>
    <property type="match status" value="1"/>
</dbReference>
<protein>
    <recommendedName>
        <fullName evidence="3">PhoD-like phosphatase metallophosphatase domain-containing protein</fullName>
    </recommendedName>
</protein>
<dbReference type="PANTHER" id="PTHR37031:SF2">
    <property type="entry name" value="PHOD-LIKE PHOSPHATASE METALLOPHOSPHATASE DOMAIN-CONTAINING PROTEIN"/>
    <property type="match status" value="1"/>
</dbReference>
<dbReference type="Proteomes" id="UP001303324">
    <property type="component" value="Chromosome"/>
</dbReference>
<dbReference type="InterPro" id="IPR038607">
    <property type="entry name" value="PhoD-like_sf"/>
</dbReference>
<sequence>MGLPAILSGPIIRRVEPSSVYIWIALSSRVEIDAQIFEIEYSNDEVYQYIPLRTYTEANIFKAGDNLYIYLLKISPNHVHFPPRTLLGYDLFFKKGRKVRTLASYNLLDPENPRSIVYGNLKYPSFTINHENDPDILLYGSCRKPHGQGDDALFAADVLVGNKHLDLTERPNALFLMGDQIYADDVADPLLPIMTELGRELAGDSERDKLNELIPENLISRLDQVNGRQFLIEHLANYTTRKGDNHLIAFGEYAAMYLFSWSPEIWDYIHENEHLLSFQQLKESDKIHLKVDHDKRKKELSRLEARYEEQMDNVRDFIVSLSAARRLMANTPTYMIFDDHDLTDDWNISHKWTSAVRDSSLGKHIIGNGLAAYWLFQGWGNEPENFDREFVNEVKGFIASSSIDSAGYKTGLNHLWDFHSWHFVAPTNPKTVFLDTRTQREFDLRPEAVKLGSLIEETTRTPLLISEAGWENISTKLLQSGWRSKTPLNIVSPTPFYGMGLIESFLHKYVYPFKVLGLPVQTSFDFDGWKYNGKGFHAFISRVASWDPAYSVLLSGDVHFSSAVKSDVQFQSGGKQSFYQFTSSPIHNESFTGLWGVLMKSVLWLNARKRREQSLYRSCGESYNLTLGKNDEKLDEQLLWEESIDYISFEDGNIAETKNSIGYLKVEKSRLENTLLMTVDYSEGLE</sequence>